<evidence type="ECO:0000256" key="1">
    <source>
        <dbReference type="SAM" id="MobiDB-lite"/>
    </source>
</evidence>
<gene>
    <name evidence="2" type="ORF">OJAV_G00182600</name>
</gene>
<dbReference type="InterPro" id="IPR039350">
    <property type="entry name" value="Prospero_homeodomain"/>
</dbReference>
<reference evidence="2 3" key="2">
    <citation type="submission" date="2019-01" db="EMBL/GenBank/DDBJ databases">
        <title>A chromosome length genome reference of the Java medaka (oryzias javanicus).</title>
        <authorList>
            <person name="Herpin A."/>
            <person name="Takehana Y."/>
            <person name="Naruse K."/>
            <person name="Ansai S."/>
            <person name="Kawaguchi M."/>
        </authorList>
    </citation>
    <scope>NUCLEOTIDE SEQUENCE [LARGE SCALE GENOMIC DNA]</scope>
    <source>
        <strain evidence="2">RS831</strain>
        <tissue evidence="2">Whole body</tissue>
    </source>
</reference>
<evidence type="ECO:0000313" key="2">
    <source>
        <dbReference type="EMBL" id="RVE60606.1"/>
    </source>
</evidence>
<evidence type="ECO:0000313" key="3">
    <source>
        <dbReference type="Proteomes" id="UP000283210"/>
    </source>
</evidence>
<dbReference type="PANTHER" id="PTHR12198:SF11">
    <property type="entry name" value="PROSPERO HOMEOBOX 3"/>
    <property type="match status" value="1"/>
</dbReference>
<dbReference type="OrthoDB" id="8965100at2759"/>
<feature type="region of interest" description="Disordered" evidence="1">
    <location>
        <begin position="1"/>
        <end position="114"/>
    </location>
</feature>
<dbReference type="GO" id="GO:0000981">
    <property type="term" value="F:DNA-binding transcription factor activity, RNA polymerase II-specific"/>
    <property type="evidence" value="ECO:0007669"/>
    <property type="project" value="TreeGrafter"/>
</dbReference>
<keyword evidence="3" id="KW-1185">Reference proteome</keyword>
<dbReference type="Proteomes" id="UP000283210">
    <property type="component" value="Chromosome 18"/>
</dbReference>
<feature type="compositionally biased region" description="Polar residues" evidence="1">
    <location>
        <begin position="1"/>
        <end position="12"/>
    </location>
</feature>
<protein>
    <submittedName>
        <fullName evidence="2">Uncharacterized protein</fullName>
    </submittedName>
</protein>
<name>A0A3S2NVY8_ORYJA</name>
<feature type="compositionally biased region" description="Basic and acidic residues" evidence="1">
    <location>
        <begin position="237"/>
        <end position="258"/>
    </location>
</feature>
<feature type="region of interest" description="Disordered" evidence="1">
    <location>
        <begin position="181"/>
        <end position="215"/>
    </location>
</feature>
<dbReference type="GO" id="GO:0005634">
    <property type="term" value="C:nucleus"/>
    <property type="evidence" value="ECO:0007669"/>
    <property type="project" value="TreeGrafter"/>
</dbReference>
<dbReference type="GO" id="GO:0000978">
    <property type="term" value="F:RNA polymerase II cis-regulatory region sequence-specific DNA binding"/>
    <property type="evidence" value="ECO:0007669"/>
    <property type="project" value="TreeGrafter"/>
</dbReference>
<accession>A0A3S2NVY8</accession>
<feature type="compositionally biased region" description="Basic and acidic residues" evidence="1">
    <location>
        <begin position="300"/>
        <end position="320"/>
    </location>
</feature>
<feature type="region of interest" description="Disordered" evidence="1">
    <location>
        <begin position="295"/>
        <end position="323"/>
    </location>
</feature>
<dbReference type="PANTHER" id="PTHR12198">
    <property type="entry name" value="HOMEOBOX PROTEIN PROSPERO/PROX-1/CEH-26"/>
    <property type="match status" value="1"/>
</dbReference>
<dbReference type="EMBL" id="CM012454">
    <property type="protein sequence ID" value="RVE60606.1"/>
    <property type="molecule type" value="Genomic_DNA"/>
</dbReference>
<proteinExistence type="predicted"/>
<organism evidence="2 3">
    <name type="scientific">Oryzias javanicus</name>
    <name type="common">Javanese ricefish</name>
    <name type="synonym">Aplocheilus javanicus</name>
    <dbReference type="NCBI Taxonomy" id="123683"/>
    <lineage>
        <taxon>Eukaryota</taxon>
        <taxon>Metazoa</taxon>
        <taxon>Chordata</taxon>
        <taxon>Craniata</taxon>
        <taxon>Vertebrata</taxon>
        <taxon>Euteleostomi</taxon>
        <taxon>Actinopterygii</taxon>
        <taxon>Neopterygii</taxon>
        <taxon>Teleostei</taxon>
        <taxon>Neoteleostei</taxon>
        <taxon>Acanthomorphata</taxon>
        <taxon>Ovalentaria</taxon>
        <taxon>Atherinomorphae</taxon>
        <taxon>Beloniformes</taxon>
        <taxon>Adrianichthyidae</taxon>
        <taxon>Oryziinae</taxon>
        <taxon>Oryzias</taxon>
    </lineage>
</organism>
<sequence>MPTWEGTGSSRARSPAHPRATPLRQRRVRLMPAKPTREDKPARGRSGTRRRQPGLGNLRESPPCVPEKMDSPSDLFDDSSQPVRAFAPTLTSTDLHPQPGIGRSAPSFRPPGFPLIHHLLQPGGPRRILSVNRQREDDGATVRRVEEEMNGGEERPIEGGEDNLLQVKKRHGAEWSEDALKMKRMKLRDGEVEERDKRREGGREGRRREKEELKEQLEEARERLQLLQERVWKAFGEKHREEEEEKKAKQRNENSREGEGDEEMTEEDEEDITGGMYDEEDIGGQMEKETFSLLSASTFEDFHKQREDREGRMERGRGGRLEGGMEGMWMDCRELLRGDWNGWMEDEGEEGGQKFAQALKLELGSAVARVIDRVLRLYTEDDGPRSFLSSCQHLLSPTRFWTGWGQ</sequence>
<dbReference type="AlphaFoldDB" id="A0A3S2NVY8"/>
<reference evidence="2 3" key="1">
    <citation type="submission" date="2018-11" db="EMBL/GenBank/DDBJ databases">
        <authorList>
            <person name="Lopez-Roques C."/>
            <person name="Donnadieu C."/>
            <person name="Bouchez O."/>
            <person name="Klopp C."/>
            <person name="Cabau C."/>
            <person name="Zahm M."/>
        </authorList>
    </citation>
    <scope>NUCLEOTIDE SEQUENCE [LARGE SCALE GENOMIC DNA]</scope>
    <source>
        <strain evidence="2">RS831</strain>
        <tissue evidence="2">Whole body</tissue>
    </source>
</reference>
<feature type="compositionally biased region" description="Acidic residues" evidence="1">
    <location>
        <begin position="259"/>
        <end position="279"/>
    </location>
</feature>
<feature type="region of interest" description="Disordered" evidence="1">
    <location>
        <begin position="237"/>
        <end position="279"/>
    </location>
</feature>